<proteinExistence type="predicted"/>
<evidence type="ECO:0000259" key="2">
    <source>
        <dbReference type="Pfam" id="PF01557"/>
    </source>
</evidence>
<dbReference type="Pfam" id="PF01557">
    <property type="entry name" value="FAA_hydrolase"/>
    <property type="match status" value="1"/>
</dbReference>
<keyword evidence="1" id="KW-0479">Metal-binding</keyword>
<evidence type="ECO:0000256" key="1">
    <source>
        <dbReference type="ARBA" id="ARBA00022723"/>
    </source>
</evidence>
<dbReference type="PANTHER" id="PTHR11820:SF7">
    <property type="entry name" value="ACYLPYRUVASE FAHD1, MITOCHONDRIAL"/>
    <property type="match status" value="1"/>
</dbReference>
<comment type="caution">
    <text evidence="3">The sequence shown here is derived from an EMBL/GenBank/DDBJ whole genome shotgun (WGS) entry which is preliminary data.</text>
</comment>
<dbReference type="EMBL" id="AUVB01000015">
    <property type="protein sequence ID" value="KGE04854.1"/>
    <property type="molecule type" value="Genomic_DNA"/>
</dbReference>
<evidence type="ECO:0000313" key="4">
    <source>
        <dbReference type="Proteomes" id="UP000029640"/>
    </source>
</evidence>
<organism evidence="3 4">
    <name type="scientific">Pseudohaliea rubra DSM 19751</name>
    <dbReference type="NCBI Taxonomy" id="1265313"/>
    <lineage>
        <taxon>Bacteria</taxon>
        <taxon>Pseudomonadati</taxon>
        <taxon>Pseudomonadota</taxon>
        <taxon>Gammaproteobacteria</taxon>
        <taxon>Cellvibrionales</taxon>
        <taxon>Halieaceae</taxon>
        <taxon>Pseudohaliea</taxon>
    </lineage>
</organism>
<keyword evidence="4" id="KW-1185">Reference proteome</keyword>
<sequence length="205" mass="21945">MKSIDVDGRAVIPSKILCVGRNYVRHIEELGNEIPDQMVVFAKPNSAIGDRLQATREGETLHYEGELALLVEGGRYTAAAFGLDLTRRDLQGELKGKGLPWERAKAFDGAALFSPFAPLAGPVTALSLTLTVDSEERQAGSVGLMMYKPAFILEELSRVFTLEDGDIVITGTPAGVGPVEPGAIFTGTVFAGDRPLTSARWTADP</sequence>
<gene>
    <name evidence="3" type="ORF">HRUBRA_00531</name>
</gene>
<dbReference type="Gene3D" id="3.90.850.10">
    <property type="entry name" value="Fumarylacetoacetase-like, C-terminal domain"/>
    <property type="match status" value="1"/>
</dbReference>
<dbReference type="InterPro" id="IPR011234">
    <property type="entry name" value="Fumarylacetoacetase-like_C"/>
</dbReference>
<dbReference type="PANTHER" id="PTHR11820">
    <property type="entry name" value="ACYLPYRUVASE"/>
    <property type="match status" value="1"/>
</dbReference>
<dbReference type="EC" id="4.2.1.80" evidence="3"/>
<reference evidence="3 4" key="1">
    <citation type="journal article" date="2014" name="Genome Announc.">
        <title>Genome Sequence of Gammaproteobacterial Pseudohaliea rubra Type Strain DSM 19751, Isolated from Coastal Seawater of the Mediterranean Sea.</title>
        <authorList>
            <person name="Spring S."/>
            <person name="Fiebig A."/>
            <person name="Riedel T."/>
            <person name="Goker M."/>
            <person name="Klenk H.P."/>
        </authorList>
    </citation>
    <scope>NUCLEOTIDE SEQUENCE [LARGE SCALE GENOMIC DNA]</scope>
    <source>
        <strain evidence="3 4">DSM 19751</strain>
    </source>
</reference>
<dbReference type="eggNOG" id="COG0179">
    <property type="taxonomic scope" value="Bacteria"/>
</dbReference>
<accession>A0A095X1U6</accession>
<name>A0A095X1U6_9GAMM</name>
<keyword evidence="3" id="KW-0456">Lyase</keyword>
<dbReference type="Proteomes" id="UP000029640">
    <property type="component" value="Unassembled WGS sequence"/>
</dbReference>
<dbReference type="RefSeq" id="WP_035517148.1">
    <property type="nucleotide sequence ID" value="NZ_KN234775.1"/>
</dbReference>
<dbReference type="GO" id="GO:0008684">
    <property type="term" value="F:2-oxopent-4-enoate hydratase activity"/>
    <property type="evidence" value="ECO:0007669"/>
    <property type="project" value="UniProtKB-EC"/>
</dbReference>
<dbReference type="GO" id="GO:0018773">
    <property type="term" value="F:acetylpyruvate hydrolase activity"/>
    <property type="evidence" value="ECO:0007669"/>
    <property type="project" value="TreeGrafter"/>
</dbReference>
<dbReference type="HOGENOM" id="CLU_028458_5_2_6"/>
<dbReference type="GO" id="GO:0046872">
    <property type="term" value="F:metal ion binding"/>
    <property type="evidence" value="ECO:0007669"/>
    <property type="project" value="UniProtKB-KW"/>
</dbReference>
<evidence type="ECO:0000313" key="3">
    <source>
        <dbReference type="EMBL" id="KGE04854.1"/>
    </source>
</evidence>
<dbReference type="PATRIC" id="fig|1265313.6.peg.528"/>
<dbReference type="InterPro" id="IPR036663">
    <property type="entry name" value="Fumarylacetoacetase_C_sf"/>
</dbReference>
<dbReference type="STRING" id="1265313.HRUBRA_00531"/>
<feature type="domain" description="Fumarylacetoacetase-like C-terminal" evidence="2">
    <location>
        <begin position="15"/>
        <end position="182"/>
    </location>
</feature>
<protein>
    <submittedName>
        <fullName evidence="3">2-keto-4-pentenoate hydratase</fullName>
        <ecNumber evidence="3">4.2.1.80</ecNumber>
    </submittedName>
</protein>
<dbReference type="OrthoDB" id="9805307at2"/>
<dbReference type="AlphaFoldDB" id="A0A095X1U6"/>
<dbReference type="SUPFAM" id="SSF56529">
    <property type="entry name" value="FAH"/>
    <property type="match status" value="1"/>
</dbReference>